<feature type="region of interest" description="Disordered" evidence="1">
    <location>
        <begin position="142"/>
        <end position="169"/>
    </location>
</feature>
<sequence length="245" mass="28787">MSSHIKFDSEIPPLATKNKNNLTDTPLDKPVSKKEQKYNNDYNSDSSSNDDEAPEEEGLSESAKKIEENLKKQEEALIQEKGKLKAKRKAQTLKFQEQQKLKQQRLELEKAKLLEFEKQLKLREQQEDESKQKIQALQELPQELFDNLENDEQSQKKENQVPKHINFNDPESLLLEKNDWSENKKSILNEKRKTLKKLRKTQITKNGFIVSKLSTKSTLKFAPKSEKKVLSVRDKWLRRKITNRK</sequence>
<reference evidence="3" key="1">
    <citation type="submission" date="2018-06" db="EMBL/GenBank/DDBJ databases">
        <authorList>
            <person name="Guldener U."/>
        </authorList>
    </citation>
    <scope>NUCLEOTIDE SEQUENCE [LARGE SCALE GENOMIC DNA]</scope>
    <source>
        <strain evidence="3">UTAD17</strain>
    </source>
</reference>
<dbReference type="EMBL" id="UFAJ01000472">
    <property type="protein sequence ID" value="SSD60841.1"/>
    <property type="molecule type" value="Genomic_DNA"/>
</dbReference>
<evidence type="ECO:0000313" key="3">
    <source>
        <dbReference type="Proteomes" id="UP000262825"/>
    </source>
</evidence>
<feature type="compositionally biased region" description="Acidic residues" evidence="1">
    <location>
        <begin position="48"/>
        <end position="59"/>
    </location>
</feature>
<evidence type="ECO:0008006" key="4">
    <source>
        <dbReference type="Google" id="ProtNLM"/>
    </source>
</evidence>
<dbReference type="GO" id="GO:0030515">
    <property type="term" value="F:snoRNA binding"/>
    <property type="evidence" value="ECO:0007669"/>
    <property type="project" value="InterPro"/>
</dbReference>
<protein>
    <recommendedName>
        <fullName evidence="4">Bud site selection protein 21</fullName>
    </recommendedName>
</protein>
<proteinExistence type="predicted"/>
<gene>
    <name evidence="2" type="ORF">SCODWIG_02602</name>
</gene>
<feature type="compositionally biased region" description="Basic and acidic residues" evidence="1">
    <location>
        <begin position="26"/>
        <end position="38"/>
    </location>
</feature>
<evidence type="ECO:0000313" key="2">
    <source>
        <dbReference type="EMBL" id="SSD60841.1"/>
    </source>
</evidence>
<dbReference type="InterPro" id="IPR013268">
    <property type="entry name" value="UTP16"/>
</dbReference>
<dbReference type="Proteomes" id="UP000262825">
    <property type="component" value="Unassembled WGS sequence"/>
</dbReference>
<dbReference type="OrthoDB" id="4096107at2759"/>
<dbReference type="AlphaFoldDB" id="A0A376B895"/>
<name>A0A376B895_9ASCO</name>
<dbReference type="VEuPathDB" id="FungiDB:SCODWIG_02602"/>
<evidence type="ECO:0000256" key="1">
    <source>
        <dbReference type="SAM" id="MobiDB-lite"/>
    </source>
</evidence>
<dbReference type="GO" id="GO:0006364">
    <property type="term" value="P:rRNA processing"/>
    <property type="evidence" value="ECO:0007669"/>
    <property type="project" value="InterPro"/>
</dbReference>
<dbReference type="Pfam" id="PF08297">
    <property type="entry name" value="U3_snoRNA_assoc"/>
    <property type="match status" value="1"/>
</dbReference>
<keyword evidence="3" id="KW-1185">Reference proteome</keyword>
<organism evidence="2 3">
    <name type="scientific">Saccharomycodes ludwigii</name>
    <dbReference type="NCBI Taxonomy" id="36035"/>
    <lineage>
        <taxon>Eukaryota</taxon>
        <taxon>Fungi</taxon>
        <taxon>Dikarya</taxon>
        <taxon>Ascomycota</taxon>
        <taxon>Saccharomycotina</taxon>
        <taxon>Saccharomycetes</taxon>
        <taxon>Saccharomycodales</taxon>
        <taxon>Saccharomycodaceae</taxon>
        <taxon>Saccharomycodes</taxon>
    </lineage>
</organism>
<feature type="region of interest" description="Disordered" evidence="1">
    <location>
        <begin position="1"/>
        <end position="68"/>
    </location>
</feature>
<accession>A0A376B895</accession>